<dbReference type="Proteomes" id="UP000574390">
    <property type="component" value="Unassembled WGS sequence"/>
</dbReference>
<feature type="transmembrane region" description="Helical" evidence="2">
    <location>
        <begin position="45"/>
        <end position="63"/>
    </location>
</feature>
<comment type="caution">
    <text evidence="3">The sequence shown here is derived from an EMBL/GenBank/DDBJ whole genome shotgun (WGS) entry which is preliminary data.</text>
</comment>
<gene>
    <name evidence="3" type="ORF">FOZ62_025059</name>
</gene>
<sequence>MATSVTRRTLLGLAVMAVVVITFVASGAVIQLIFTSGDYDKPVALTVYSLTLSVLLLACRNYIHMPDGQENPAETSLLVESGTAVPAEPTWPKRRLVWALVWSPYALWFDRTVSNLERSEKSEHRRCRPERRSVNVANMPRRKITQ</sequence>
<keyword evidence="2" id="KW-0472">Membrane</keyword>
<accession>A0A7J6S5H5</accession>
<keyword evidence="2" id="KW-0812">Transmembrane</keyword>
<proteinExistence type="predicted"/>
<feature type="transmembrane region" description="Helical" evidence="2">
    <location>
        <begin position="12"/>
        <end position="33"/>
    </location>
</feature>
<name>A0A7J6S5H5_PEROL</name>
<evidence type="ECO:0000313" key="3">
    <source>
        <dbReference type="EMBL" id="KAF4728001.1"/>
    </source>
</evidence>
<feature type="region of interest" description="Disordered" evidence="1">
    <location>
        <begin position="127"/>
        <end position="146"/>
    </location>
</feature>
<protein>
    <submittedName>
        <fullName evidence="3">Uncharacterized protein</fullName>
    </submittedName>
</protein>
<dbReference type="AlphaFoldDB" id="A0A7J6S5H5"/>
<evidence type="ECO:0000256" key="2">
    <source>
        <dbReference type="SAM" id="Phobius"/>
    </source>
</evidence>
<evidence type="ECO:0000313" key="4">
    <source>
        <dbReference type="Proteomes" id="UP000574390"/>
    </source>
</evidence>
<evidence type="ECO:0000256" key="1">
    <source>
        <dbReference type="SAM" id="MobiDB-lite"/>
    </source>
</evidence>
<reference evidence="3 4" key="1">
    <citation type="submission" date="2020-04" db="EMBL/GenBank/DDBJ databases">
        <title>Perkinsus olseni comparative genomics.</title>
        <authorList>
            <person name="Bogema D.R."/>
        </authorList>
    </citation>
    <scope>NUCLEOTIDE SEQUENCE [LARGE SCALE GENOMIC DNA]</scope>
    <source>
        <strain evidence="3">ATCC PRA-205</strain>
    </source>
</reference>
<dbReference type="EMBL" id="JABANM010017297">
    <property type="protein sequence ID" value="KAF4728001.1"/>
    <property type="molecule type" value="Genomic_DNA"/>
</dbReference>
<keyword evidence="2" id="KW-1133">Transmembrane helix</keyword>
<organism evidence="3 4">
    <name type="scientific">Perkinsus olseni</name>
    <name type="common">Perkinsus atlanticus</name>
    <dbReference type="NCBI Taxonomy" id="32597"/>
    <lineage>
        <taxon>Eukaryota</taxon>
        <taxon>Sar</taxon>
        <taxon>Alveolata</taxon>
        <taxon>Perkinsozoa</taxon>
        <taxon>Perkinsea</taxon>
        <taxon>Perkinsida</taxon>
        <taxon>Perkinsidae</taxon>
        <taxon>Perkinsus</taxon>
    </lineage>
</organism>